<keyword evidence="4" id="KW-1185">Reference proteome</keyword>
<organism evidence="3 4">
    <name type="scientific">Aldrovandia affinis</name>
    <dbReference type="NCBI Taxonomy" id="143900"/>
    <lineage>
        <taxon>Eukaryota</taxon>
        <taxon>Metazoa</taxon>
        <taxon>Chordata</taxon>
        <taxon>Craniata</taxon>
        <taxon>Vertebrata</taxon>
        <taxon>Euteleostomi</taxon>
        <taxon>Actinopterygii</taxon>
        <taxon>Neopterygii</taxon>
        <taxon>Teleostei</taxon>
        <taxon>Notacanthiformes</taxon>
        <taxon>Halosauridae</taxon>
        <taxon>Aldrovandia</taxon>
    </lineage>
</organism>
<dbReference type="PANTHER" id="PTHR34768">
    <property type="entry name" value="COILED-COIL DOMAIN-CONTAINING PROTEIN 89"/>
    <property type="match status" value="1"/>
</dbReference>
<dbReference type="Proteomes" id="UP001221898">
    <property type="component" value="Unassembled WGS sequence"/>
</dbReference>
<dbReference type="InterPro" id="IPR043450">
    <property type="entry name" value="CCDC89-like"/>
</dbReference>
<dbReference type="AlphaFoldDB" id="A0AAD7S1T0"/>
<feature type="coiled-coil region" evidence="2">
    <location>
        <begin position="56"/>
        <end position="161"/>
    </location>
</feature>
<keyword evidence="1 2" id="KW-0175">Coiled coil</keyword>
<feature type="coiled-coil region" evidence="2">
    <location>
        <begin position="258"/>
        <end position="319"/>
    </location>
</feature>
<sequence>MASPQRTPRDLKNMIRDTKQDMDDMHLALEKLRGLSQDEETETTTLRSRIDEQSSLICLERINAELENLRLEVQNELENERKRSYQLEQRFMDLAANHQQLVNFKDEYKAQNANLTEENERLREENESLFCKELQEKEAIILKLTQELKDLAEQHKILETEYQEKTTGFQIKLKELMSLHQTKEASLQDELHITQKQLKDAVDMYAELDMQLRQTREKDTSREGLMQEKLEALAKENDELLDFSLQREKEIQDKHKEINMIERSRQEAEDGRAAAEERFEKEAEEVNADLKVKSLQLALDESEQTCDKLKKDFEAYKRHSSDLLEKEKELNAKLRHMIG</sequence>
<proteinExistence type="predicted"/>
<comment type="caution">
    <text evidence="3">The sequence shown here is derived from an EMBL/GenBank/DDBJ whole genome shotgun (WGS) entry which is preliminary data.</text>
</comment>
<evidence type="ECO:0000256" key="1">
    <source>
        <dbReference type="ARBA" id="ARBA00023054"/>
    </source>
</evidence>
<protein>
    <recommendedName>
        <fullName evidence="5">Coiled-coil domain-containing protein 89</fullName>
    </recommendedName>
</protein>
<dbReference type="EMBL" id="JAINUG010000126">
    <property type="protein sequence ID" value="KAJ8394399.1"/>
    <property type="molecule type" value="Genomic_DNA"/>
</dbReference>
<name>A0AAD7S1T0_9TELE</name>
<dbReference type="PANTHER" id="PTHR34768:SF2">
    <property type="entry name" value="COILED-COIL DOMAIN CONTAINING 89"/>
    <property type="match status" value="1"/>
</dbReference>
<evidence type="ECO:0000313" key="4">
    <source>
        <dbReference type="Proteomes" id="UP001221898"/>
    </source>
</evidence>
<accession>A0AAD7S1T0</accession>
<gene>
    <name evidence="3" type="ORF">AAFF_G00046100</name>
</gene>
<evidence type="ECO:0000256" key="2">
    <source>
        <dbReference type="SAM" id="Coils"/>
    </source>
</evidence>
<reference evidence="3" key="1">
    <citation type="journal article" date="2023" name="Science">
        <title>Genome structures resolve the early diversification of teleost fishes.</title>
        <authorList>
            <person name="Parey E."/>
            <person name="Louis A."/>
            <person name="Montfort J."/>
            <person name="Bouchez O."/>
            <person name="Roques C."/>
            <person name="Iampietro C."/>
            <person name="Lluch J."/>
            <person name="Castinel A."/>
            <person name="Donnadieu C."/>
            <person name="Desvignes T."/>
            <person name="Floi Bucao C."/>
            <person name="Jouanno E."/>
            <person name="Wen M."/>
            <person name="Mejri S."/>
            <person name="Dirks R."/>
            <person name="Jansen H."/>
            <person name="Henkel C."/>
            <person name="Chen W.J."/>
            <person name="Zahm M."/>
            <person name="Cabau C."/>
            <person name="Klopp C."/>
            <person name="Thompson A.W."/>
            <person name="Robinson-Rechavi M."/>
            <person name="Braasch I."/>
            <person name="Lecointre G."/>
            <person name="Bobe J."/>
            <person name="Postlethwait J.H."/>
            <person name="Berthelot C."/>
            <person name="Roest Crollius H."/>
            <person name="Guiguen Y."/>
        </authorList>
    </citation>
    <scope>NUCLEOTIDE SEQUENCE</scope>
    <source>
        <strain evidence="3">NC1722</strain>
    </source>
</reference>
<evidence type="ECO:0008006" key="5">
    <source>
        <dbReference type="Google" id="ProtNLM"/>
    </source>
</evidence>
<evidence type="ECO:0000313" key="3">
    <source>
        <dbReference type="EMBL" id="KAJ8394399.1"/>
    </source>
</evidence>